<dbReference type="AlphaFoldDB" id="A0A6J3M9F7"/>
<feature type="domain" description="Transcription factor Iwr1" evidence="3">
    <location>
        <begin position="231"/>
        <end position="309"/>
    </location>
</feature>
<evidence type="ECO:0000259" key="3">
    <source>
        <dbReference type="Pfam" id="PF08574"/>
    </source>
</evidence>
<dbReference type="Pfam" id="PF08574">
    <property type="entry name" value="Iwr1"/>
    <property type="match status" value="1"/>
</dbReference>
<sequence length="376" mass="41473">MSGPGVIRLKRKRDQQPPDTLIVEPQRKRVQGVDGEFRAHYVRRPEPASDGQSTSAGTVFTNQATSTSGGPIQNELPKRRLFKIRPLISSDRGSRAGRTGGNAVATIVETRTPQKQRPAGPLMPANETLSPAPSPLKRPGRGAITPRPQPENNGNSTSTVKDESQLQAIADALSQFADDELEKSAKPKLLATPKLSGLRSREIHAQRSASANIFPSQGDAGDIDMVDDDHDYVYDTYILSSKPDAESTPFSESLEGRPANVGYIVITDEDQAVWDTFLADEHDSDKEVNEDDEDENAEDWYGADYPEDEVASDDEFGRNAYGYRRGNDSDDEQWDKRDGSWSDSEVEGVDENGMKLDPLNMTTEQFIKSMREDGKN</sequence>
<evidence type="ECO:0000313" key="4">
    <source>
        <dbReference type="Proteomes" id="UP000504637"/>
    </source>
</evidence>
<organism evidence="5">
    <name type="scientific">Dissoconium aciculare CBS 342.82</name>
    <dbReference type="NCBI Taxonomy" id="1314786"/>
    <lineage>
        <taxon>Eukaryota</taxon>
        <taxon>Fungi</taxon>
        <taxon>Dikarya</taxon>
        <taxon>Ascomycota</taxon>
        <taxon>Pezizomycotina</taxon>
        <taxon>Dothideomycetes</taxon>
        <taxon>Dothideomycetidae</taxon>
        <taxon>Mycosphaerellales</taxon>
        <taxon>Dissoconiaceae</taxon>
        <taxon>Dissoconium</taxon>
    </lineage>
</organism>
<dbReference type="PANTHER" id="PTHR28063:SF1">
    <property type="entry name" value="RNA POLYMERASE II NUCLEAR LOCALIZATION PROTEIN IWR1"/>
    <property type="match status" value="1"/>
</dbReference>
<dbReference type="InterPro" id="IPR013883">
    <property type="entry name" value="TF_Iwr1_dom"/>
</dbReference>
<dbReference type="RefSeq" id="XP_033461691.1">
    <property type="nucleotide sequence ID" value="XM_033607537.1"/>
</dbReference>
<gene>
    <name evidence="5" type="ORF">K489DRAFT_409014</name>
</gene>
<feature type="region of interest" description="Disordered" evidence="2">
    <location>
        <begin position="1"/>
        <end position="166"/>
    </location>
</feature>
<feature type="compositionally biased region" description="Acidic residues" evidence="2">
    <location>
        <begin position="305"/>
        <end position="314"/>
    </location>
</feature>
<feature type="region of interest" description="Disordered" evidence="2">
    <location>
        <begin position="207"/>
        <end position="227"/>
    </location>
</feature>
<dbReference type="GO" id="GO:0006606">
    <property type="term" value="P:protein import into nucleus"/>
    <property type="evidence" value="ECO:0007669"/>
    <property type="project" value="InterPro"/>
</dbReference>
<reference evidence="5" key="3">
    <citation type="submission" date="2025-08" db="UniProtKB">
        <authorList>
            <consortium name="RefSeq"/>
        </authorList>
    </citation>
    <scope>IDENTIFICATION</scope>
    <source>
        <strain evidence="5">CBS 342.82</strain>
    </source>
</reference>
<dbReference type="Proteomes" id="UP000504637">
    <property type="component" value="Unplaced"/>
</dbReference>
<protein>
    <recommendedName>
        <fullName evidence="3">Transcription factor Iwr1 domain-containing protein</fullName>
    </recommendedName>
</protein>
<evidence type="ECO:0000313" key="5">
    <source>
        <dbReference type="RefSeq" id="XP_033461691.1"/>
    </source>
</evidence>
<dbReference type="InterPro" id="IPR040150">
    <property type="entry name" value="Iwr1"/>
</dbReference>
<feature type="compositionally biased region" description="Acidic residues" evidence="2">
    <location>
        <begin position="288"/>
        <end position="298"/>
    </location>
</feature>
<feature type="compositionally biased region" description="Basic and acidic residues" evidence="2">
    <location>
        <begin position="35"/>
        <end position="47"/>
    </location>
</feature>
<evidence type="ECO:0000256" key="1">
    <source>
        <dbReference type="ARBA" id="ARBA00010218"/>
    </source>
</evidence>
<comment type="similarity">
    <text evidence="1">Belongs to the IWR1/SLC7A6OS family.</text>
</comment>
<dbReference type="GO" id="GO:0005737">
    <property type="term" value="C:cytoplasm"/>
    <property type="evidence" value="ECO:0007669"/>
    <property type="project" value="TreeGrafter"/>
</dbReference>
<dbReference type="GeneID" id="54365336"/>
<feature type="compositionally biased region" description="Polar residues" evidence="2">
    <location>
        <begin position="50"/>
        <end position="71"/>
    </location>
</feature>
<feature type="region of interest" description="Disordered" evidence="2">
    <location>
        <begin position="278"/>
        <end position="356"/>
    </location>
</feature>
<keyword evidence="4" id="KW-1185">Reference proteome</keyword>
<evidence type="ECO:0000256" key="2">
    <source>
        <dbReference type="SAM" id="MobiDB-lite"/>
    </source>
</evidence>
<proteinExistence type="inferred from homology"/>
<dbReference type="PANTHER" id="PTHR28063">
    <property type="entry name" value="RNA POLYMERASE II NUCLEAR LOCALIZATION PROTEIN IWR1"/>
    <property type="match status" value="1"/>
</dbReference>
<accession>A0A6J3M9F7</accession>
<dbReference type="OrthoDB" id="6255506at2759"/>
<reference evidence="5" key="2">
    <citation type="submission" date="2020-04" db="EMBL/GenBank/DDBJ databases">
        <authorList>
            <consortium name="NCBI Genome Project"/>
        </authorList>
    </citation>
    <scope>NUCLEOTIDE SEQUENCE</scope>
    <source>
        <strain evidence="5">CBS 342.82</strain>
    </source>
</reference>
<name>A0A6J3M9F7_9PEZI</name>
<feature type="compositionally biased region" description="Polar residues" evidence="2">
    <location>
        <begin position="150"/>
        <end position="159"/>
    </location>
</feature>
<reference evidence="5" key="1">
    <citation type="submission" date="2020-01" db="EMBL/GenBank/DDBJ databases">
        <authorList>
            <consortium name="DOE Joint Genome Institute"/>
            <person name="Haridas S."/>
            <person name="Albert R."/>
            <person name="Binder M."/>
            <person name="Bloem J."/>
            <person name="Labutti K."/>
            <person name="Salamov A."/>
            <person name="Andreopoulos B."/>
            <person name="Baker S.E."/>
            <person name="Barry K."/>
            <person name="Bills G."/>
            <person name="Bluhm B.H."/>
            <person name="Cannon C."/>
            <person name="Castanera R."/>
            <person name="Culley D.E."/>
            <person name="Daum C."/>
            <person name="Ezra D."/>
            <person name="Gonzalez J.B."/>
            <person name="Henrissat B."/>
            <person name="Kuo A."/>
            <person name="Liang C."/>
            <person name="Lipzen A."/>
            <person name="Lutzoni F."/>
            <person name="Magnuson J."/>
            <person name="Mondo S."/>
            <person name="Nolan M."/>
            <person name="Ohm R."/>
            <person name="Pangilinan J."/>
            <person name="Park H.-J."/>
            <person name="Ramirez L."/>
            <person name="Alfaro M."/>
            <person name="Sun H."/>
            <person name="Tritt A."/>
            <person name="Yoshinaga Y."/>
            <person name="Zwiers L.-H."/>
            <person name="Turgeon B.G."/>
            <person name="Goodwin S.B."/>
            <person name="Spatafora J.W."/>
            <person name="Crous P.W."/>
            <person name="Grigoriev I.V."/>
        </authorList>
    </citation>
    <scope>NUCLEOTIDE SEQUENCE</scope>
    <source>
        <strain evidence="5">CBS 342.82</strain>
    </source>
</reference>